<organism evidence="2 3">
    <name type="scientific">Athelia psychrophila</name>
    <dbReference type="NCBI Taxonomy" id="1759441"/>
    <lineage>
        <taxon>Eukaryota</taxon>
        <taxon>Fungi</taxon>
        <taxon>Dikarya</taxon>
        <taxon>Basidiomycota</taxon>
        <taxon>Agaricomycotina</taxon>
        <taxon>Agaricomycetes</taxon>
        <taxon>Agaricomycetidae</taxon>
        <taxon>Atheliales</taxon>
        <taxon>Atheliaceae</taxon>
        <taxon>Athelia</taxon>
    </lineage>
</organism>
<feature type="compositionally biased region" description="Low complexity" evidence="1">
    <location>
        <begin position="344"/>
        <end position="363"/>
    </location>
</feature>
<protein>
    <submittedName>
        <fullName evidence="2">Uncharacterized protein</fullName>
    </submittedName>
</protein>
<sequence length="786" mass="86455">MTQGGTRPRARGTGTTSTRGESARGRAKEDKKTVPAKGAACQPATNGPAPSTIARPWRDNANIHPGQIIHDNTQHRRSSEQVIKDKAQAAADTASAIKERKNLMKAKVQRLATAEDRIAQKDLEYIRNTARPDIREPVLPPKKRSRYQKESESSRQASENDEGSGGNHFDRTEWAGNEEGADGAGEGLSDTWDYPDPSTVDSGSDGLAMENVEGEVNRDNEEEDTDLVMGGEEDDEDEMYEVEGIQNHGSAASVSGAEEPPIVSRTGKKQKKERAALHQAVHVTRAVPEAMIGKKRKATDNDTEAHSKRAGRTGPKPKTTGLPTGNWKKLVANIDRGRASTHIPSAGPSQSSSSVSARLSTQSEFDNQENNDSFHQSGAFDEDEPDDVVAAVRESKSRISIHHGRLTGDRGQSLKIKSQTQWILTAAQITVKISHSGIIKPEPGAKLGRTKRTNYTNGHLPFPAARRPYYINLWKKQMKGTFMDWAGAENDPFGTNHLLDEGVVGEAWKAVYPELESTLENNESKAAIAGVALTVLNGWRSIIGKEGLAAVDDLFREEGIEIEERQYDTPEKRKAFVKNQLDPSKFDFIYRDPDNETGKGIFQAELILSVFAYHLKSTVGSRMDYGRPSGALGLATAAVERALSFWKTGHFDDTDHAGDKGKKVNLNAESDNSRASKNRTKRRAFNEAFCGGHARTWASKATLMTDERWDAIIGDALWFVTNVGDDDDDDSDFDVDQGDQDPRNNVIFDCLFHLFFGDLDTCHLADVVIFGWRSYSAAGHRSEENI</sequence>
<dbReference type="OrthoDB" id="2755811at2759"/>
<keyword evidence="3" id="KW-1185">Reference proteome</keyword>
<accession>A0A166VHL6</accession>
<evidence type="ECO:0000313" key="3">
    <source>
        <dbReference type="Proteomes" id="UP000076532"/>
    </source>
</evidence>
<feature type="region of interest" description="Disordered" evidence="1">
    <location>
        <begin position="339"/>
        <end position="384"/>
    </location>
</feature>
<feature type="compositionally biased region" description="Basic and acidic residues" evidence="1">
    <location>
        <begin position="21"/>
        <end position="33"/>
    </location>
</feature>
<gene>
    <name evidence="2" type="ORF">FIBSPDRAFT_1012698</name>
</gene>
<feature type="region of interest" description="Disordered" evidence="1">
    <location>
        <begin position="1"/>
        <end position="79"/>
    </location>
</feature>
<dbReference type="EMBL" id="KV417484">
    <property type="protein sequence ID" value="KZP32738.1"/>
    <property type="molecule type" value="Genomic_DNA"/>
</dbReference>
<feature type="region of interest" description="Disordered" evidence="1">
    <location>
        <begin position="657"/>
        <end position="680"/>
    </location>
</feature>
<feature type="compositionally biased region" description="Low complexity" evidence="1">
    <location>
        <begin position="1"/>
        <end position="20"/>
    </location>
</feature>
<feature type="compositionally biased region" description="Polar residues" evidence="1">
    <location>
        <begin position="364"/>
        <end position="376"/>
    </location>
</feature>
<proteinExistence type="predicted"/>
<name>A0A166VHL6_9AGAM</name>
<feature type="compositionally biased region" description="Low complexity" evidence="1">
    <location>
        <begin position="312"/>
        <end position="325"/>
    </location>
</feature>
<feature type="compositionally biased region" description="Basic and acidic residues" evidence="1">
    <location>
        <begin position="117"/>
        <end position="136"/>
    </location>
</feature>
<reference evidence="2 3" key="1">
    <citation type="journal article" date="2016" name="Mol. Biol. Evol.">
        <title>Comparative Genomics of Early-Diverging Mushroom-Forming Fungi Provides Insights into the Origins of Lignocellulose Decay Capabilities.</title>
        <authorList>
            <person name="Nagy L.G."/>
            <person name="Riley R."/>
            <person name="Tritt A."/>
            <person name="Adam C."/>
            <person name="Daum C."/>
            <person name="Floudas D."/>
            <person name="Sun H."/>
            <person name="Yadav J.S."/>
            <person name="Pangilinan J."/>
            <person name="Larsson K.H."/>
            <person name="Matsuura K."/>
            <person name="Barry K."/>
            <person name="Labutti K."/>
            <person name="Kuo R."/>
            <person name="Ohm R.A."/>
            <person name="Bhattacharya S.S."/>
            <person name="Shirouzu T."/>
            <person name="Yoshinaga Y."/>
            <person name="Martin F.M."/>
            <person name="Grigoriev I.V."/>
            <person name="Hibbett D.S."/>
        </authorList>
    </citation>
    <scope>NUCLEOTIDE SEQUENCE [LARGE SCALE GENOMIC DNA]</scope>
    <source>
        <strain evidence="2 3">CBS 109695</strain>
    </source>
</reference>
<evidence type="ECO:0000256" key="1">
    <source>
        <dbReference type="SAM" id="MobiDB-lite"/>
    </source>
</evidence>
<evidence type="ECO:0000313" key="2">
    <source>
        <dbReference type="EMBL" id="KZP32738.1"/>
    </source>
</evidence>
<dbReference type="AlphaFoldDB" id="A0A166VHL6"/>
<feature type="region of interest" description="Disordered" evidence="1">
    <location>
        <begin position="117"/>
        <end position="227"/>
    </location>
</feature>
<feature type="compositionally biased region" description="Basic and acidic residues" evidence="1">
    <location>
        <begin position="298"/>
        <end position="307"/>
    </location>
</feature>
<feature type="region of interest" description="Disordered" evidence="1">
    <location>
        <begin position="245"/>
        <end position="327"/>
    </location>
</feature>
<dbReference type="Proteomes" id="UP000076532">
    <property type="component" value="Unassembled WGS sequence"/>
</dbReference>